<dbReference type="RefSeq" id="WP_269282687.1">
    <property type="nucleotide sequence ID" value="NZ_JAPVOI010000004.1"/>
</dbReference>
<reference evidence="1" key="1">
    <citation type="submission" date="2022-10" db="EMBL/GenBank/DDBJ databases">
        <title>Whole genome sequencing of three plant growth promoting bacteria isolated from Vachellia tortilis subsp. raddiana in Morocco.</title>
        <authorList>
            <person name="Hnini M."/>
            <person name="Zouagui R."/>
            <person name="Zouagui H."/>
            <person name="Chemao Elfihri M.-W."/>
            <person name="Ibrahimi A."/>
            <person name="Sbabou L."/>
            <person name="Aurag J."/>
        </authorList>
    </citation>
    <scope>NUCLEOTIDE SEQUENCE</scope>
    <source>
        <strain evidence="1">LMR678</strain>
    </source>
</reference>
<proteinExistence type="predicted"/>
<gene>
    <name evidence="1" type="ORF">O3W52_20545</name>
</gene>
<name>A0ABT4KKJ4_9HYPH</name>
<dbReference type="Proteomes" id="UP001079430">
    <property type="component" value="Unassembled WGS sequence"/>
</dbReference>
<accession>A0ABT4KKJ4</accession>
<evidence type="ECO:0000313" key="2">
    <source>
        <dbReference type="Proteomes" id="UP001079430"/>
    </source>
</evidence>
<protein>
    <submittedName>
        <fullName evidence="1">Uncharacterized protein</fullName>
    </submittedName>
</protein>
<dbReference type="EMBL" id="JAPVOI010000004">
    <property type="protein sequence ID" value="MCZ4092368.1"/>
    <property type="molecule type" value="Genomic_DNA"/>
</dbReference>
<evidence type="ECO:0000313" key="1">
    <source>
        <dbReference type="EMBL" id="MCZ4092368.1"/>
    </source>
</evidence>
<keyword evidence="2" id="KW-1185">Reference proteome</keyword>
<comment type="caution">
    <text evidence="1">The sequence shown here is derived from an EMBL/GenBank/DDBJ whole genome shotgun (WGS) entry which is preliminary data.</text>
</comment>
<organism evidence="1 2">
    <name type="scientific">Sinorhizobium psoraleae</name>
    <dbReference type="NCBI Taxonomy" id="520838"/>
    <lineage>
        <taxon>Bacteria</taxon>
        <taxon>Pseudomonadati</taxon>
        <taxon>Pseudomonadota</taxon>
        <taxon>Alphaproteobacteria</taxon>
        <taxon>Hyphomicrobiales</taxon>
        <taxon>Rhizobiaceae</taxon>
        <taxon>Sinorhizobium/Ensifer group</taxon>
        <taxon>Sinorhizobium</taxon>
    </lineage>
</organism>
<sequence>MTDILVWPHKLLKPSANPADVVPFTRSGGRTLGGTKPAYRTDLGHWRVDLQNVALVTTAQKRTWDAISTYLGGASGRIAVPIWSIDTAPYASGKPESTILVPHSDDSTFSDGTKYAQSPISIVSSGVTAVGATVMSMRIIKGAQDLSGLRFSYNHVAYKTGQVLSIVDDVWTVRITPSIAQLIPAGADLEFHRPTCVCNLATDNAMRRGRNADGVEFISVSFLEDTRYLSDLAAGIIE</sequence>